<dbReference type="PANTHER" id="PTHR12121:SF34">
    <property type="entry name" value="PROTEIN ANGEL"/>
    <property type="match status" value="1"/>
</dbReference>
<evidence type="ECO:0000256" key="7">
    <source>
        <dbReference type="ARBA" id="ARBA00022723"/>
    </source>
</evidence>
<evidence type="ECO:0000256" key="13">
    <source>
        <dbReference type="ARBA" id="ARBA00023163"/>
    </source>
</evidence>
<name>A0A061SKX5_9CHLO</name>
<keyword evidence="14" id="KW-0539">Nucleus</keyword>
<feature type="domain" description="Endonuclease/exonuclease/phosphatase" evidence="16">
    <location>
        <begin position="176"/>
        <end position="504"/>
    </location>
</feature>
<evidence type="ECO:0000256" key="6">
    <source>
        <dbReference type="ARBA" id="ARBA00022722"/>
    </source>
</evidence>
<evidence type="ECO:0000256" key="12">
    <source>
        <dbReference type="ARBA" id="ARBA00023015"/>
    </source>
</evidence>
<dbReference type="FunFam" id="3.60.10.10:FF:000016">
    <property type="entry name" value="Carbon catabolite repressor protein 4 1"/>
    <property type="match status" value="1"/>
</dbReference>
<dbReference type="Pfam" id="PF03372">
    <property type="entry name" value="Exo_endo_phos"/>
    <property type="match status" value="1"/>
</dbReference>
<evidence type="ECO:0000256" key="14">
    <source>
        <dbReference type="ARBA" id="ARBA00023242"/>
    </source>
</evidence>
<keyword evidence="5" id="KW-0963">Cytoplasm</keyword>
<dbReference type="GO" id="GO:0046872">
    <property type="term" value="F:metal ion binding"/>
    <property type="evidence" value="ECO:0007669"/>
    <property type="project" value="UniProtKB-KW"/>
</dbReference>
<dbReference type="GO" id="GO:0003723">
    <property type="term" value="F:RNA binding"/>
    <property type="evidence" value="ECO:0007669"/>
    <property type="project" value="UniProtKB-KW"/>
</dbReference>
<evidence type="ECO:0000256" key="4">
    <source>
        <dbReference type="ARBA" id="ARBA00010774"/>
    </source>
</evidence>
<comment type="function">
    <text evidence="15">Acts as a catalytic component of the CCR4-NOT core complex, which in the nucleus seems to be a general transcription factor, and in the cytoplasm the major mRNA deadenylase involved in mRNA turnover.</text>
</comment>
<evidence type="ECO:0000256" key="5">
    <source>
        <dbReference type="ARBA" id="ARBA00022490"/>
    </source>
</evidence>
<dbReference type="GO" id="GO:0005737">
    <property type="term" value="C:cytoplasm"/>
    <property type="evidence" value="ECO:0007669"/>
    <property type="project" value="UniProtKB-SubCell"/>
</dbReference>
<evidence type="ECO:0000256" key="9">
    <source>
        <dbReference type="ARBA" id="ARBA00022801"/>
    </source>
</evidence>
<dbReference type="EMBL" id="GBEZ01001289">
    <property type="protein sequence ID" value="JAC83674.1"/>
    <property type="molecule type" value="Transcribed_RNA"/>
</dbReference>
<dbReference type="CDD" id="cd09097">
    <property type="entry name" value="Deadenylase_CCR4"/>
    <property type="match status" value="1"/>
</dbReference>
<protein>
    <submittedName>
        <fullName evidence="17">CCR4-NOT transcription complex subunit 6</fullName>
    </submittedName>
</protein>
<dbReference type="InterPro" id="IPR036691">
    <property type="entry name" value="Endo/exonu/phosph_ase_sf"/>
</dbReference>
<comment type="cofactor">
    <cofactor evidence="1">
        <name>Mg(2+)</name>
        <dbReference type="ChEBI" id="CHEBI:18420"/>
    </cofactor>
</comment>
<keyword evidence="10" id="KW-0460">Magnesium</keyword>
<comment type="similarity">
    <text evidence="4">Belongs to the CCR4/nocturin family.</text>
</comment>
<comment type="subcellular location">
    <subcellularLocation>
        <location evidence="3">Cytoplasm</location>
    </subcellularLocation>
    <subcellularLocation>
        <location evidence="2">Nucleus</location>
    </subcellularLocation>
</comment>
<keyword evidence="11" id="KW-0694">RNA-binding</keyword>
<evidence type="ECO:0000256" key="10">
    <source>
        <dbReference type="ARBA" id="ARBA00022842"/>
    </source>
</evidence>
<keyword evidence="9" id="KW-0378">Hydrolase</keyword>
<evidence type="ECO:0000256" key="2">
    <source>
        <dbReference type="ARBA" id="ARBA00004123"/>
    </source>
</evidence>
<dbReference type="SUPFAM" id="SSF56219">
    <property type="entry name" value="DNase I-like"/>
    <property type="match status" value="1"/>
</dbReference>
<accession>A0A061SKX5</accession>
<dbReference type="InterPro" id="IPR005135">
    <property type="entry name" value="Endo/exonuclease/phosphatase"/>
</dbReference>
<dbReference type="AlphaFoldDB" id="A0A061SKX5"/>
<organism evidence="17">
    <name type="scientific">Tetraselmis sp. GSL018</name>
    <dbReference type="NCBI Taxonomy" id="582737"/>
    <lineage>
        <taxon>Eukaryota</taxon>
        <taxon>Viridiplantae</taxon>
        <taxon>Chlorophyta</taxon>
        <taxon>core chlorophytes</taxon>
        <taxon>Chlorodendrophyceae</taxon>
        <taxon>Chlorodendrales</taxon>
        <taxon>Chlorodendraceae</taxon>
        <taxon>Tetraselmis</taxon>
    </lineage>
</organism>
<evidence type="ECO:0000256" key="15">
    <source>
        <dbReference type="ARBA" id="ARBA00054840"/>
    </source>
</evidence>
<proteinExistence type="inferred from homology"/>
<sequence length="518" mass="57993">MCSGAFGLEAWFSQGRVPAYCSIHPELEAGVQCDICAKLKHAIPVHKSYHCTTKCFVQHWRVHKEMHDKAASAGRNSATENSNGMFRGNTYSNGGETWLEVGRSRCYTPCADDVGLVLRYECSIVDTHTGRAETTSLGSITTSRVRPAPNPPTRRMIPISFPDMKLSHSGGRFTMLSYNLLADLYASAELFDHCPSWALAWSYRKQNLLRELLSYKADIMCLQEVQSDHYEHFLAPELQRAGYTPIFKKKTTEVFTNNSYAIDGCATFFRRDKFSLVKKYEVEFNKAALSLVETLQNPAQKKAALSRLLKDNVALIAVLEATEASRQLICVANTHIHSNPELNDVKLWQVHTLLKGLEKIAASADIPMLVAGDFNSTPGSAAHHLLVNHVVEKNHPDLMNDPFGINKPHEKLVHDLSLASAYSAFADAADTSDEVEKQRQQLDPNYFEPKFSNTTREENLTLDYILYTMNALVPVSLLELPSEAELEQHAPGCRLPCPDFSSDHIALMAEFQYRRHGA</sequence>
<evidence type="ECO:0000256" key="8">
    <source>
        <dbReference type="ARBA" id="ARBA00022737"/>
    </source>
</evidence>
<keyword evidence="6" id="KW-0540">Nuclease</keyword>
<reference evidence="17" key="1">
    <citation type="submission" date="2014-05" db="EMBL/GenBank/DDBJ databases">
        <title>The transcriptome of the halophilic microalga Tetraselmis sp. GSL018 isolated from the Great Salt Lake, Utah.</title>
        <authorList>
            <person name="Jinkerson R.E."/>
            <person name="D'Adamo S."/>
            <person name="Posewitz M.C."/>
        </authorList>
    </citation>
    <scope>NUCLEOTIDE SEQUENCE</scope>
    <source>
        <strain evidence="17">GSL018</strain>
    </source>
</reference>
<dbReference type="PANTHER" id="PTHR12121">
    <property type="entry name" value="CARBON CATABOLITE REPRESSOR PROTEIN 4"/>
    <property type="match status" value="1"/>
</dbReference>
<dbReference type="GO" id="GO:0005634">
    <property type="term" value="C:nucleus"/>
    <property type="evidence" value="ECO:0007669"/>
    <property type="project" value="UniProtKB-SubCell"/>
</dbReference>
<evidence type="ECO:0000256" key="11">
    <source>
        <dbReference type="ARBA" id="ARBA00022884"/>
    </source>
</evidence>
<evidence type="ECO:0000259" key="16">
    <source>
        <dbReference type="Pfam" id="PF03372"/>
    </source>
</evidence>
<evidence type="ECO:0000313" key="17">
    <source>
        <dbReference type="EMBL" id="JAC83674.1"/>
    </source>
</evidence>
<keyword evidence="8" id="KW-0677">Repeat</keyword>
<dbReference type="GO" id="GO:0000175">
    <property type="term" value="F:3'-5'-RNA exonuclease activity"/>
    <property type="evidence" value="ECO:0007669"/>
    <property type="project" value="TreeGrafter"/>
</dbReference>
<evidence type="ECO:0000256" key="1">
    <source>
        <dbReference type="ARBA" id="ARBA00001946"/>
    </source>
</evidence>
<dbReference type="InterPro" id="IPR050410">
    <property type="entry name" value="CCR4/nocturin_mRNA_transcr"/>
</dbReference>
<keyword evidence="13" id="KW-0804">Transcription</keyword>
<keyword evidence="12" id="KW-0805">Transcription regulation</keyword>
<evidence type="ECO:0000256" key="3">
    <source>
        <dbReference type="ARBA" id="ARBA00004496"/>
    </source>
</evidence>
<dbReference type="Gene3D" id="3.60.10.10">
    <property type="entry name" value="Endonuclease/exonuclease/phosphatase"/>
    <property type="match status" value="1"/>
</dbReference>
<keyword evidence="7" id="KW-0479">Metal-binding</keyword>
<gene>
    <name evidence="17" type="primary">CCR4</name>
    <name evidence="17" type="ORF">TSPGSL018_2788</name>
</gene>